<dbReference type="PANTHER" id="PTHR30146">
    <property type="entry name" value="LACI-RELATED TRANSCRIPTIONAL REPRESSOR"/>
    <property type="match status" value="1"/>
</dbReference>
<dbReference type="AlphaFoldDB" id="E4N6L3"/>
<dbReference type="SUPFAM" id="SSF47413">
    <property type="entry name" value="lambda repressor-like DNA-binding domains"/>
    <property type="match status" value="1"/>
</dbReference>
<dbReference type="InterPro" id="IPR000843">
    <property type="entry name" value="HTH_LacI"/>
</dbReference>
<dbReference type="GO" id="GO:0003700">
    <property type="term" value="F:DNA-binding transcription factor activity"/>
    <property type="evidence" value="ECO:0007669"/>
    <property type="project" value="TreeGrafter"/>
</dbReference>
<evidence type="ECO:0000313" key="6">
    <source>
        <dbReference type="EMBL" id="BAJ26844.1"/>
    </source>
</evidence>
<keyword evidence="7" id="KW-1185">Reference proteome</keyword>
<dbReference type="InterPro" id="IPR028082">
    <property type="entry name" value="Peripla_BP_I"/>
</dbReference>
<dbReference type="GO" id="GO:0000976">
    <property type="term" value="F:transcription cis-regulatory region binding"/>
    <property type="evidence" value="ECO:0007669"/>
    <property type="project" value="TreeGrafter"/>
</dbReference>
<dbReference type="eggNOG" id="COG1609">
    <property type="taxonomic scope" value="Bacteria"/>
</dbReference>
<evidence type="ECO:0000259" key="5">
    <source>
        <dbReference type="PROSITE" id="PS50932"/>
    </source>
</evidence>
<accession>E4N6L3</accession>
<dbReference type="PATRIC" id="fig|452652.3.peg.1002"/>
<proteinExistence type="predicted"/>
<dbReference type="PANTHER" id="PTHR30146:SF109">
    <property type="entry name" value="HTH-TYPE TRANSCRIPTIONAL REGULATOR GALS"/>
    <property type="match status" value="1"/>
</dbReference>
<dbReference type="CDD" id="cd06267">
    <property type="entry name" value="PBP1_LacI_sugar_binding-like"/>
    <property type="match status" value="1"/>
</dbReference>
<dbReference type="Pfam" id="PF13377">
    <property type="entry name" value="Peripla_BP_3"/>
    <property type="match status" value="1"/>
</dbReference>
<dbReference type="SMART" id="SM00354">
    <property type="entry name" value="HTH_LACI"/>
    <property type="match status" value="1"/>
</dbReference>
<protein>
    <submittedName>
        <fullName evidence="6">Putative LacI family transcriptional regulator</fullName>
    </submittedName>
</protein>
<keyword evidence="1" id="KW-0805">Transcription regulation</keyword>
<dbReference type="InterPro" id="IPR046335">
    <property type="entry name" value="LacI/GalR-like_sensor"/>
</dbReference>
<feature type="domain" description="HTH lacI-type" evidence="5">
    <location>
        <begin position="51"/>
        <end position="105"/>
    </location>
</feature>
<dbReference type="Gene3D" id="3.40.50.2300">
    <property type="match status" value="2"/>
</dbReference>
<keyword evidence="3" id="KW-0804">Transcription</keyword>
<dbReference type="InterPro" id="IPR010982">
    <property type="entry name" value="Lambda_DNA-bd_dom_sf"/>
</dbReference>
<dbReference type="Pfam" id="PF00356">
    <property type="entry name" value="LacI"/>
    <property type="match status" value="1"/>
</dbReference>
<keyword evidence="2" id="KW-0238">DNA-binding</keyword>
<feature type="compositionally biased region" description="Pro residues" evidence="4">
    <location>
        <begin position="1"/>
        <end position="10"/>
    </location>
</feature>
<reference evidence="6 7" key="1">
    <citation type="journal article" date="2010" name="DNA Res.">
        <title>Genome sequence of Kitasatospora setae NBRC 14216T: an evolutionary snapshot of the family Streptomycetaceae.</title>
        <authorList>
            <person name="Ichikawa N."/>
            <person name="Oguchi A."/>
            <person name="Ikeda H."/>
            <person name="Ishikawa J."/>
            <person name="Kitani S."/>
            <person name="Watanabe Y."/>
            <person name="Nakamura S."/>
            <person name="Katano Y."/>
            <person name="Kishi E."/>
            <person name="Sasagawa M."/>
            <person name="Ankai A."/>
            <person name="Fukui S."/>
            <person name="Hashimoto Y."/>
            <person name="Kamata S."/>
            <person name="Otoguro M."/>
            <person name="Tanikawa S."/>
            <person name="Nihira T."/>
            <person name="Horinouchi S."/>
            <person name="Ohnishi Y."/>
            <person name="Hayakawa M."/>
            <person name="Kuzuyama T."/>
            <person name="Arisawa A."/>
            <person name="Nomoto F."/>
            <person name="Miura H."/>
            <person name="Takahashi Y."/>
            <person name="Fujita N."/>
        </authorList>
    </citation>
    <scope>NUCLEOTIDE SEQUENCE [LARGE SCALE GENOMIC DNA]</scope>
    <source>
        <strain evidence="7">ATCC 33774 / DSM 43861 / JCM 3304 / KCC A-0304 / NBRC 14216 / KM-6054</strain>
    </source>
</reference>
<dbReference type="HOGENOM" id="CLU_037628_6_1_11"/>
<dbReference type="PROSITE" id="PS50932">
    <property type="entry name" value="HTH_LACI_2"/>
    <property type="match status" value="1"/>
</dbReference>
<dbReference type="EMBL" id="AP010968">
    <property type="protein sequence ID" value="BAJ26844.1"/>
    <property type="molecule type" value="Genomic_DNA"/>
</dbReference>
<evidence type="ECO:0000256" key="4">
    <source>
        <dbReference type="SAM" id="MobiDB-lite"/>
    </source>
</evidence>
<dbReference type="CDD" id="cd01392">
    <property type="entry name" value="HTH_LacI"/>
    <property type="match status" value="1"/>
</dbReference>
<dbReference type="Proteomes" id="UP000007076">
    <property type="component" value="Chromosome"/>
</dbReference>
<gene>
    <name evidence="6" type="ordered locus">KSE_10090</name>
</gene>
<sequence>MPVHPLPQPTSAPRQPGGALPFPTPYEQPTPYEHQVPYEPPYAEAACVEAPTLAQVAARAGVSSATASRVLNRSAPVSAEIAARVERAARELSYVRRRAPAATARDTGAIAVVAFADLLRFHADPFPVRLLAGAQRVAPERELVVMAAGPGPARPSLVRYLCGGHVDGVLLVGRWGDPALPGLLQAAGVPVVSLGRPPQSQRLAHVDADNLSGARAAVHLLHRAGRRRIATIAGPPDTAAGADRLAGYRRALADQGDPARCAVAYGDFGSRSGEHAMLRLLDQYPDVDAVFAASDAMAVGALRALRRLGRRVPDDVAVVGFDDSPAAATARPGLTTVRQPVEDLGARAVELLRDPAPGRSVVLPTHLVVRQSC</sequence>
<dbReference type="RefSeq" id="WP_014134163.1">
    <property type="nucleotide sequence ID" value="NC_016109.1"/>
</dbReference>
<organism evidence="6 7">
    <name type="scientific">Kitasatospora setae (strain ATCC 33774 / DSM 43861 / JCM 3304 / KCC A-0304 / NBRC 14216 / KM-6054)</name>
    <name type="common">Streptomyces setae</name>
    <dbReference type="NCBI Taxonomy" id="452652"/>
    <lineage>
        <taxon>Bacteria</taxon>
        <taxon>Bacillati</taxon>
        <taxon>Actinomycetota</taxon>
        <taxon>Actinomycetes</taxon>
        <taxon>Kitasatosporales</taxon>
        <taxon>Streptomycetaceae</taxon>
        <taxon>Kitasatospora</taxon>
    </lineage>
</organism>
<dbReference type="KEGG" id="ksk:KSE_10090"/>
<evidence type="ECO:0000256" key="2">
    <source>
        <dbReference type="ARBA" id="ARBA00023125"/>
    </source>
</evidence>
<dbReference type="Gene3D" id="1.10.260.40">
    <property type="entry name" value="lambda repressor-like DNA-binding domains"/>
    <property type="match status" value="1"/>
</dbReference>
<dbReference type="SUPFAM" id="SSF53822">
    <property type="entry name" value="Periplasmic binding protein-like I"/>
    <property type="match status" value="1"/>
</dbReference>
<evidence type="ECO:0000313" key="7">
    <source>
        <dbReference type="Proteomes" id="UP000007076"/>
    </source>
</evidence>
<feature type="region of interest" description="Disordered" evidence="4">
    <location>
        <begin position="1"/>
        <end position="31"/>
    </location>
</feature>
<evidence type="ECO:0000256" key="1">
    <source>
        <dbReference type="ARBA" id="ARBA00023015"/>
    </source>
</evidence>
<dbReference type="STRING" id="452652.KSE_10090"/>
<evidence type="ECO:0000256" key="3">
    <source>
        <dbReference type="ARBA" id="ARBA00023163"/>
    </source>
</evidence>
<name>E4N6L3_KITSK</name>